<accession>A0AAV7U8T7</accession>
<dbReference type="EMBL" id="JANPWB010000005">
    <property type="protein sequence ID" value="KAJ1184905.1"/>
    <property type="molecule type" value="Genomic_DNA"/>
</dbReference>
<dbReference type="Proteomes" id="UP001066276">
    <property type="component" value="Chromosome 3_1"/>
</dbReference>
<evidence type="ECO:0000313" key="1">
    <source>
        <dbReference type="EMBL" id="KAJ1184905.1"/>
    </source>
</evidence>
<protein>
    <submittedName>
        <fullName evidence="1">Uncharacterized protein</fullName>
    </submittedName>
</protein>
<keyword evidence="2" id="KW-1185">Reference proteome</keyword>
<name>A0AAV7U8T7_PLEWA</name>
<comment type="caution">
    <text evidence="1">The sequence shown here is derived from an EMBL/GenBank/DDBJ whole genome shotgun (WGS) entry which is preliminary data.</text>
</comment>
<organism evidence="1 2">
    <name type="scientific">Pleurodeles waltl</name>
    <name type="common">Iberian ribbed newt</name>
    <dbReference type="NCBI Taxonomy" id="8319"/>
    <lineage>
        <taxon>Eukaryota</taxon>
        <taxon>Metazoa</taxon>
        <taxon>Chordata</taxon>
        <taxon>Craniata</taxon>
        <taxon>Vertebrata</taxon>
        <taxon>Euteleostomi</taxon>
        <taxon>Amphibia</taxon>
        <taxon>Batrachia</taxon>
        <taxon>Caudata</taxon>
        <taxon>Salamandroidea</taxon>
        <taxon>Salamandridae</taxon>
        <taxon>Pleurodelinae</taxon>
        <taxon>Pleurodeles</taxon>
    </lineage>
</organism>
<reference evidence="1" key="1">
    <citation type="journal article" date="2022" name="bioRxiv">
        <title>Sequencing and chromosome-scale assembly of the giantPleurodeles waltlgenome.</title>
        <authorList>
            <person name="Brown T."/>
            <person name="Elewa A."/>
            <person name="Iarovenko S."/>
            <person name="Subramanian E."/>
            <person name="Araus A.J."/>
            <person name="Petzold A."/>
            <person name="Susuki M."/>
            <person name="Suzuki K.-i.T."/>
            <person name="Hayashi T."/>
            <person name="Toyoda A."/>
            <person name="Oliveira C."/>
            <person name="Osipova E."/>
            <person name="Leigh N.D."/>
            <person name="Simon A."/>
            <person name="Yun M.H."/>
        </authorList>
    </citation>
    <scope>NUCLEOTIDE SEQUENCE</scope>
    <source>
        <strain evidence="1">20211129_DDA</strain>
        <tissue evidence="1">Liver</tissue>
    </source>
</reference>
<sequence>MLLGCQAAEDLGVVTFAFGIHQESVAELLNQYQDVFEGIGCLRHKEVKLHIDKTVQPVAIRDRRIAFHLRPQVEKELSHLEEAGIIERCGGATNMFLRIGRIERSRSGCWLSSDRACPFQRLRATGMMAAGGGRSLVRQRPSAAMRL</sequence>
<dbReference type="AlphaFoldDB" id="A0AAV7U8T7"/>
<gene>
    <name evidence="1" type="ORF">NDU88_001702</name>
</gene>
<proteinExistence type="predicted"/>
<evidence type="ECO:0000313" key="2">
    <source>
        <dbReference type="Proteomes" id="UP001066276"/>
    </source>
</evidence>